<dbReference type="RefSeq" id="WP_189432220.1">
    <property type="nucleotide sequence ID" value="NZ_BNAO01000003.1"/>
</dbReference>
<dbReference type="InterPro" id="IPR018076">
    <property type="entry name" value="T2SS_GspF_dom"/>
</dbReference>
<dbReference type="PRINTS" id="PR00812">
    <property type="entry name" value="BCTERIALGSPF"/>
</dbReference>
<evidence type="ECO:0000256" key="2">
    <source>
        <dbReference type="ARBA" id="ARBA00005745"/>
    </source>
</evidence>
<keyword evidence="3" id="KW-1003">Cell membrane</keyword>
<comment type="similarity">
    <text evidence="2">Belongs to the GSP F family.</text>
</comment>
<gene>
    <name evidence="9" type="primary">mshG</name>
    <name evidence="9" type="ORF">GCM10010919_16800</name>
</gene>
<feature type="transmembrane region" description="Helical" evidence="7">
    <location>
        <begin position="218"/>
        <end position="237"/>
    </location>
</feature>
<keyword evidence="6 7" id="KW-0472">Membrane</keyword>
<evidence type="ECO:0000256" key="3">
    <source>
        <dbReference type="ARBA" id="ARBA00022475"/>
    </source>
</evidence>
<feature type="domain" description="Type II secretion system protein GspF" evidence="8">
    <location>
        <begin position="69"/>
        <end position="192"/>
    </location>
</feature>
<organism evidence="9 10">
    <name type="scientific">Alishewanella longhuensis</name>
    <dbReference type="NCBI Taxonomy" id="1091037"/>
    <lineage>
        <taxon>Bacteria</taxon>
        <taxon>Pseudomonadati</taxon>
        <taxon>Pseudomonadota</taxon>
        <taxon>Gammaproteobacteria</taxon>
        <taxon>Alteromonadales</taxon>
        <taxon>Alteromonadaceae</taxon>
        <taxon>Alishewanella</taxon>
    </lineage>
</organism>
<dbReference type="Pfam" id="PF00482">
    <property type="entry name" value="T2SSF"/>
    <property type="match status" value="2"/>
</dbReference>
<feature type="transmembrane region" description="Helical" evidence="7">
    <location>
        <begin position="375"/>
        <end position="396"/>
    </location>
</feature>
<evidence type="ECO:0000313" key="9">
    <source>
        <dbReference type="EMBL" id="GHG67812.1"/>
    </source>
</evidence>
<dbReference type="Gene3D" id="1.20.81.30">
    <property type="entry name" value="Type II secretion system (T2SS), domain F"/>
    <property type="match status" value="2"/>
</dbReference>
<dbReference type="EMBL" id="BNAO01000003">
    <property type="protein sequence ID" value="GHG67812.1"/>
    <property type="molecule type" value="Genomic_DNA"/>
</dbReference>
<evidence type="ECO:0000256" key="4">
    <source>
        <dbReference type="ARBA" id="ARBA00022692"/>
    </source>
</evidence>
<accession>A0ABQ3KXU7</accession>
<evidence type="ECO:0000256" key="6">
    <source>
        <dbReference type="ARBA" id="ARBA00023136"/>
    </source>
</evidence>
<evidence type="ECO:0000256" key="5">
    <source>
        <dbReference type="ARBA" id="ARBA00022989"/>
    </source>
</evidence>
<evidence type="ECO:0000313" key="10">
    <source>
        <dbReference type="Proteomes" id="UP000659697"/>
    </source>
</evidence>
<keyword evidence="4 7" id="KW-0812">Transmembrane</keyword>
<evidence type="ECO:0000256" key="1">
    <source>
        <dbReference type="ARBA" id="ARBA00004651"/>
    </source>
</evidence>
<keyword evidence="5 7" id="KW-1133">Transmembrane helix</keyword>
<keyword evidence="10" id="KW-1185">Reference proteome</keyword>
<dbReference type="InterPro" id="IPR003004">
    <property type="entry name" value="GspF/PilC"/>
</dbReference>
<evidence type="ECO:0000256" key="7">
    <source>
        <dbReference type="SAM" id="Phobius"/>
    </source>
</evidence>
<dbReference type="InterPro" id="IPR042094">
    <property type="entry name" value="T2SS_GspF_sf"/>
</dbReference>
<dbReference type="PANTHER" id="PTHR30012">
    <property type="entry name" value="GENERAL SECRETION PATHWAY PROTEIN"/>
    <property type="match status" value="1"/>
</dbReference>
<protein>
    <submittedName>
        <fullName evidence="9">MSHA biogenesis protein MshG</fullName>
    </submittedName>
</protein>
<comment type="caution">
    <text evidence="9">The sequence shown here is derived from an EMBL/GenBank/DDBJ whole genome shotgun (WGS) entry which is preliminary data.</text>
</comment>
<proteinExistence type="inferred from homology"/>
<evidence type="ECO:0000259" key="8">
    <source>
        <dbReference type="Pfam" id="PF00482"/>
    </source>
</evidence>
<dbReference type="PANTHER" id="PTHR30012:SF4">
    <property type="entry name" value="MSHA BIOGENESIS PROTEIN MSHG"/>
    <property type="match status" value="1"/>
</dbReference>
<comment type="subcellular location">
    <subcellularLocation>
        <location evidence="1">Cell membrane</location>
        <topology evidence="1">Multi-pass membrane protein</topology>
    </subcellularLocation>
</comment>
<dbReference type="Proteomes" id="UP000659697">
    <property type="component" value="Unassembled WGS sequence"/>
</dbReference>
<name>A0ABQ3KXU7_9ALTE</name>
<sequence>MPAFQYQARDGSGRAVNGQLEALSAPAAAALLRERGLIVLQLQQAVELGKSNKTGFFSKKVGLEELIIFSRQMYSLIKAGIPIIRAIGSLQESTRSDALGAVLIDLLEQLQNGRNLSTAMASHPQIFNRLIISMVHVGENTGRLDEAFLQLSFYFEQEQETRKQIKQAGRYPTMVLVALLIALVIMNLFVIPQFAAMFSRFNAELPWSTKALLASSNFFIHYWPYLLFFSVVAVVWWRYYLKTLPGRLFWGKWKLRLPLIGDIINRATLGRFARSFGMMLRAGVPITTALNLVADAVDNDHLAELIREMRRSIERGESLFRVAQQSAIFTPLVLQMLSVGEETGQMDEMLTEVAGFYEREVAYDLKSLTSKIEPILIAIVAAMVLILALGIFTPMWDMLDAYKGR</sequence>
<reference evidence="10" key="1">
    <citation type="journal article" date="2019" name="Int. J. Syst. Evol. Microbiol.">
        <title>The Global Catalogue of Microorganisms (GCM) 10K type strain sequencing project: providing services to taxonomists for standard genome sequencing and annotation.</title>
        <authorList>
            <consortium name="The Broad Institute Genomics Platform"/>
            <consortium name="The Broad Institute Genome Sequencing Center for Infectious Disease"/>
            <person name="Wu L."/>
            <person name="Ma J."/>
        </authorList>
    </citation>
    <scope>NUCLEOTIDE SEQUENCE [LARGE SCALE GENOMIC DNA]</scope>
    <source>
        <strain evidence="10">CGMCC 1.7003</strain>
    </source>
</reference>
<feature type="transmembrane region" description="Helical" evidence="7">
    <location>
        <begin position="171"/>
        <end position="198"/>
    </location>
</feature>
<feature type="domain" description="Type II secretion system protein GspF" evidence="8">
    <location>
        <begin position="272"/>
        <end position="394"/>
    </location>
</feature>